<evidence type="ECO:0000256" key="2">
    <source>
        <dbReference type="SAM" id="SignalP"/>
    </source>
</evidence>
<evidence type="ECO:0000256" key="1">
    <source>
        <dbReference type="SAM" id="MobiDB-lite"/>
    </source>
</evidence>
<dbReference type="Proteomes" id="UP000475325">
    <property type="component" value="Unassembled WGS sequence"/>
</dbReference>
<feature type="chain" id="PRO_5036200447" evidence="2">
    <location>
        <begin position="20"/>
        <end position="98"/>
    </location>
</feature>
<dbReference type="EMBL" id="WIQZ01000009">
    <property type="protein sequence ID" value="KAF3143364.1"/>
    <property type="molecule type" value="Genomic_DNA"/>
</dbReference>
<reference evidence="5 6" key="1">
    <citation type="submission" date="2019-06" db="EMBL/GenBank/DDBJ databases">
        <authorList>
            <person name="Palmer J.M."/>
        </authorList>
    </citation>
    <scope>NUCLEOTIDE SEQUENCE [LARGE SCALE GENOMIC DNA]</scope>
    <source>
        <strain evidence="3 5">TWF102</strain>
        <strain evidence="4 6">TWF703</strain>
    </source>
</reference>
<comment type="caution">
    <text evidence="3">The sequence shown here is derived from an EMBL/GenBank/DDBJ whole genome shotgun (WGS) entry which is preliminary data.</text>
</comment>
<dbReference type="EMBL" id="WIQW01000005">
    <property type="protein sequence ID" value="KAF3110522.1"/>
    <property type="molecule type" value="Genomic_DNA"/>
</dbReference>
<keyword evidence="2" id="KW-0732">Signal</keyword>
<evidence type="ECO:0000313" key="5">
    <source>
        <dbReference type="Proteomes" id="UP000475325"/>
    </source>
</evidence>
<evidence type="ECO:0000313" key="4">
    <source>
        <dbReference type="EMBL" id="KAF3143364.1"/>
    </source>
</evidence>
<evidence type="ECO:0000313" key="6">
    <source>
        <dbReference type="Proteomes" id="UP000480548"/>
    </source>
</evidence>
<name>A0A7C8JI30_ORBOL</name>
<feature type="compositionally biased region" description="Acidic residues" evidence="1">
    <location>
        <begin position="62"/>
        <end position="72"/>
    </location>
</feature>
<feature type="region of interest" description="Disordered" evidence="1">
    <location>
        <begin position="44"/>
        <end position="75"/>
    </location>
</feature>
<organism evidence="3 5">
    <name type="scientific">Orbilia oligospora</name>
    <name type="common">Nematode-trapping fungus</name>
    <name type="synonym">Arthrobotrys oligospora</name>
    <dbReference type="NCBI Taxonomy" id="2813651"/>
    <lineage>
        <taxon>Eukaryota</taxon>
        <taxon>Fungi</taxon>
        <taxon>Dikarya</taxon>
        <taxon>Ascomycota</taxon>
        <taxon>Pezizomycotina</taxon>
        <taxon>Orbiliomycetes</taxon>
        <taxon>Orbiliales</taxon>
        <taxon>Orbiliaceae</taxon>
        <taxon>Orbilia</taxon>
    </lineage>
</organism>
<dbReference type="Proteomes" id="UP000480548">
    <property type="component" value="Unassembled WGS sequence"/>
</dbReference>
<dbReference type="AlphaFoldDB" id="A0A7C8JI30"/>
<feature type="signal peptide" evidence="2">
    <location>
        <begin position="1"/>
        <end position="19"/>
    </location>
</feature>
<proteinExistence type="predicted"/>
<gene>
    <name evidence="3" type="ORF">TWF102_008099</name>
    <name evidence="4" type="ORF">TWF703_010776</name>
</gene>
<evidence type="ECO:0000313" key="3">
    <source>
        <dbReference type="EMBL" id="KAF3110522.1"/>
    </source>
</evidence>
<accession>A0A7C8JI30</accession>
<protein>
    <submittedName>
        <fullName evidence="3">Uncharacterized protein</fullName>
    </submittedName>
</protein>
<sequence>MQLSRLSLVTLLLTSLSAAISLEETIDARDIVLAKAAGEAVQKRNIEVRTPKPKKVKTGGGGDDDDDDDDDPNSAASVHLNMALIAGAGAVAVAAMML</sequence>